<organism evidence="1 2">
    <name type="scientific">Tumebacillus lipolyticus</name>
    <dbReference type="NCBI Taxonomy" id="1280370"/>
    <lineage>
        <taxon>Bacteria</taxon>
        <taxon>Bacillati</taxon>
        <taxon>Bacillota</taxon>
        <taxon>Bacilli</taxon>
        <taxon>Bacillales</taxon>
        <taxon>Alicyclobacillaceae</taxon>
        <taxon>Tumebacillus</taxon>
    </lineage>
</organism>
<evidence type="ECO:0008006" key="3">
    <source>
        <dbReference type="Google" id="ProtNLM"/>
    </source>
</evidence>
<gene>
    <name evidence="1" type="ORF">ACFSOY_14980</name>
</gene>
<evidence type="ECO:0000313" key="1">
    <source>
        <dbReference type="EMBL" id="MFD2171271.1"/>
    </source>
</evidence>
<dbReference type="Proteomes" id="UP001597343">
    <property type="component" value="Unassembled WGS sequence"/>
</dbReference>
<evidence type="ECO:0000313" key="2">
    <source>
        <dbReference type="Proteomes" id="UP001597343"/>
    </source>
</evidence>
<comment type="caution">
    <text evidence="1">The sequence shown here is derived from an EMBL/GenBank/DDBJ whole genome shotgun (WGS) entry which is preliminary data.</text>
</comment>
<dbReference type="EMBL" id="JBHUIO010000009">
    <property type="protein sequence ID" value="MFD2171271.1"/>
    <property type="molecule type" value="Genomic_DNA"/>
</dbReference>
<dbReference type="PROSITE" id="PS51257">
    <property type="entry name" value="PROKAR_LIPOPROTEIN"/>
    <property type="match status" value="1"/>
</dbReference>
<accession>A0ABW5A0U2</accession>
<reference evidence="2" key="1">
    <citation type="journal article" date="2019" name="Int. J. Syst. Evol. Microbiol.">
        <title>The Global Catalogue of Microorganisms (GCM) 10K type strain sequencing project: providing services to taxonomists for standard genome sequencing and annotation.</title>
        <authorList>
            <consortium name="The Broad Institute Genomics Platform"/>
            <consortium name="The Broad Institute Genome Sequencing Center for Infectious Disease"/>
            <person name="Wu L."/>
            <person name="Ma J."/>
        </authorList>
    </citation>
    <scope>NUCLEOTIDE SEQUENCE [LARGE SCALE GENOMIC DNA]</scope>
    <source>
        <strain evidence="2">CGMCC 1.13574</strain>
    </source>
</reference>
<name>A0ABW5A0U2_9BACL</name>
<proteinExistence type="predicted"/>
<dbReference type="RefSeq" id="WP_386047937.1">
    <property type="nucleotide sequence ID" value="NZ_JBHUIO010000009.1"/>
</dbReference>
<dbReference type="Gene3D" id="3.40.50.2300">
    <property type="match status" value="2"/>
</dbReference>
<sequence length="340" mass="37430">MLKGKIHKFLLLGSLLAVFVSGCHKPSFEDMEPSSMKWSLSVVSSATSEAEKQEAERLVAEVASQRGLSAEVVYPAEDLDLTALAERTGLDLMLFESKVPSFDELAQKHPELRFSVLGDSSEPKLSNVRHLVHDRKKMLFLAGYLAAEANRASKEPFTVLVNELRKADDEDWKMLVAGMHYAGRKDVPLQLQMAALTQKEPEGETAGRVGQNGSEQGKPALSGLAIVLLDLPSDKAWEKLKQKNQVIIRTDESRANVPLQERVGAQPASLYEAALRQEAELLASGKWSGQQKVALTGKQTYKVTAPALFPDRQIGVLLELIEERIRTGSIKPDDYVSVGR</sequence>
<keyword evidence="2" id="KW-1185">Reference proteome</keyword>
<protein>
    <recommendedName>
        <fullName evidence="3">ABC transporter substrate-binding protein PnrA-like domain-containing protein</fullName>
    </recommendedName>
</protein>